<dbReference type="PANTHER" id="PTHR31424:SF5">
    <property type="entry name" value="APPLE DOMAIN-CONTAINING PROTEIN"/>
    <property type="match status" value="1"/>
</dbReference>
<dbReference type="OrthoDB" id="2385276at2759"/>
<dbReference type="PANTHER" id="PTHR31424">
    <property type="entry name" value="PROTEIN CBG23806"/>
    <property type="match status" value="1"/>
</dbReference>
<evidence type="ECO:0000313" key="1">
    <source>
        <dbReference type="EMBL" id="RIB14370.1"/>
    </source>
</evidence>
<protein>
    <submittedName>
        <fullName evidence="1">Uncharacterized protein</fullName>
    </submittedName>
</protein>
<dbReference type="Proteomes" id="UP000266673">
    <property type="component" value="Unassembled WGS sequence"/>
</dbReference>
<keyword evidence="2" id="KW-1185">Reference proteome</keyword>
<reference evidence="1 2" key="1">
    <citation type="submission" date="2018-06" db="EMBL/GenBank/DDBJ databases">
        <title>Comparative genomics reveals the genomic features of Rhizophagus irregularis, R. cerebriforme, R. diaphanum and Gigaspora rosea, and their symbiotic lifestyle signature.</title>
        <authorList>
            <person name="Morin E."/>
            <person name="San Clemente H."/>
            <person name="Chen E.C.H."/>
            <person name="De La Providencia I."/>
            <person name="Hainaut M."/>
            <person name="Kuo A."/>
            <person name="Kohler A."/>
            <person name="Murat C."/>
            <person name="Tang N."/>
            <person name="Roy S."/>
            <person name="Loubradou J."/>
            <person name="Henrissat B."/>
            <person name="Grigoriev I.V."/>
            <person name="Corradi N."/>
            <person name="Roux C."/>
            <person name="Martin F.M."/>
        </authorList>
    </citation>
    <scope>NUCLEOTIDE SEQUENCE [LARGE SCALE GENOMIC DNA]</scope>
    <source>
        <strain evidence="1 2">DAOM 194757</strain>
    </source>
</reference>
<proteinExistence type="predicted"/>
<name>A0A397UVS1_9GLOM</name>
<gene>
    <name evidence="1" type="ORF">C2G38_2195338</name>
</gene>
<accession>A0A397UVS1</accession>
<evidence type="ECO:0000313" key="2">
    <source>
        <dbReference type="Proteomes" id="UP000266673"/>
    </source>
</evidence>
<dbReference type="AlphaFoldDB" id="A0A397UVS1"/>
<comment type="caution">
    <text evidence="1">The sequence shown here is derived from an EMBL/GenBank/DDBJ whole genome shotgun (WGS) entry which is preliminary data.</text>
</comment>
<dbReference type="STRING" id="44941.A0A397UVS1"/>
<sequence length="562" mass="65852">MSKIKPSKLPSDHEKHHYNCPVYYVNYGPDFNLEIISNHSSSDAATKTQRAVNELKAAKENYHPDDQITLKKLSYTVVNTPFQIEFGSQNTMEKNKHELKIVQIIDNNYWSSSSSKPVINLRISSNGHNVRKKINHVIITIAILDQKKELYLPNNHHTIVIYSGIENYELLKNATWPLVDKLNELQKSGFVDKNGINWSFNLYFLSDWKFLALCLGINMANLINFCSWCQCKKTDLSNLNKRSWIIEKEMNIIAFNYLSYPGHIRAPLFPMIPLNHWVPDELHIMLRITDRLWSLVISELEQNGEYDDDMRETICNEIRKCNVKFEFWKSTKWKYTSLLGQNKLQVLRNFDLSAILPTDWAKKIRILWNKFDQLYCAIKDPNIDFTQFALDAKEWETYFLQPDITDPNNQDTIVEEGLYQPSDITPYIHVLIYHVPEFIKMHKEFGLSSFSCSAVEKKNHQQSTFFFHQTLKDGGNPNQNTCAIKEIMNFRIVDTAYYAYNDYHAYNAYNDYHAYNAYNDYHAYNAYAAYNAYDAYNAYVAHVDYSVYHCKLTLITLILKCI</sequence>
<dbReference type="EMBL" id="QKWP01000837">
    <property type="protein sequence ID" value="RIB14370.1"/>
    <property type="molecule type" value="Genomic_DNA"/>
</dbReference>
<organism evidence="1 2">
    <name type="scientific">Gigaspora rosea</name>
    <dbReference type="NCBI Taxonomy" id="44941"/>
    <lineage>
        <taxon>Eukaryota</taxon>
        <taxon>Fungi</taxon>
        <taxon>Fungi incertae sedis</taxon>
        <taxon>Mucoromycota</taxon>
        <taxon>Glomeromycotina</taxon>
        <taxon>Glomeromycetes</taxon>
        <taxon>Diversisporales</taxon>
        <taxon>Gigasporaceae</taxon>
        <taxon>Gigaspora</taxon>
    </lineage>
</organism>